<dbReference type="KEGG" id="tng:GSTEN00036328G001"/>
<feature type="non-terminal residue" evidence="1">
    <location>
        <position position="95"/>
    </location>
</feature>
<dbReference type="AlphaFoldDB" id="Q4RDQ6"/>
<comment type="caution">
    <text evidence="1">The sequence shown here is derived from an EMBL/GenBank/DDBJ whole genome shotgun (WGS) entry which is preliminary data.</text>
</comment>
<gene>
    <name evidence="1" type="ORF">GSTENG00036328001</name>
</gene>
<dbReference type="EMBL" id="CAAE01015968">
    <property type="protein sequence ID" value="CAG13476.1"/>
    <property type="molecule type" value="Genomic_DNA"/>
</dbReference>
<sequence length="95" mass="10395">EQESAILATVGEKDEAFTVQMEATGQMGEGEKTPLLAPGEKSPDPFQFQEGKLFEMTRGGAIDMTQRSFEGNKCAFFPIGELRVDEDTSEETGED</sequence>
<dbReference type="OrthoDB" id="20872at2759"/>
<proteinExistence type="predicted"/>
<organism evidence="1">
    <name type="scientific">Tetraodon nigroviridis</name>
    <name type="common">Spotted green pufferfish</name>
    <name type="synonym">Chelonodon nigroviridis</name>
    <dbReference type="NCBI Taxonomy" id="99883"/>
    <lineage>
        <taxon>Eukaryota</taxon>
        <taxon>Metazoa</taxon>
        <taxon>Chordata</taxon>
        <taxon>Craniata</taxon>
        <taxon>Vertebrata</taxon>
        <taxon>Euteleostomi</taxon>
        <taxon>Actinopterygii</taxon>
        <taxon>Neopterygii</taxon>
        <taxon>Teleostei</taxon>
        <taxon>Neoteleostei</taxon>
        <taxon>Acanthomorphata</taxon>
        <taxon>Eupercaria</taxon>
        <taxon>Tetraodontiformes</taxon>
        <taxon>Tetradontoidea</taxon>
        <taxon>Tetraodontidae</taxon>
        <taxon>Tetraodon</taxon>
    </lineage>
</organism>
<evidence type="ECO:0000313" key="1">
    <source>
        <dbReference type="EMBL" id="CAG13476.1"/>
    </source>
</evidence>
<reference evidence="1" key="2">
    <citation type="submission" date="2004-02" db="EMBL/GenBank/DDBJ databases">
        <authorList>
            <consortium name="Genoscope"/>
            <consortium name="Whitehead Institute Centre for Genome Research"/>
        </authorList>
    </citation>
    <scope>NUCLEOTIDE SEQUENCE</scope>
</reference>
<reference evidence="1" key="1">
    <citation type="journal article" date="2004" name="Nature">
        <title>Genome duplication in the teleost fish Tetraodon nigroviridis reveals the early vertebrate proto-karyotype.</title>
        <authorList>
            <person name="Jaillon O."/>
            <person name="Aury J.-M."/>
            <person name="Brunet F."/>
            <person name="Petit J.-L."/>
            <person name="Stange-Thomann N."/>
            <person name="Mauceli E."/>
            <person name="Bouneau L."/>
            <person name="Fischer C."/>
            <person name="Ozouf-Costaz C."/>
            <person name="Bernot A."/>
            <person name="Nicaud S."/>
            <person name="Jaffe D."/>
            <person name="Fisher S."/>
            <person name="Lutfalla G."/>
            <person name="Dossat C."/>
            <person name="Segurens B."/>
            <person name="Dasilva C."/>
            <person name="Salanoubat M."/>
            <person name="Levy M."/>
            <person name="Boudet N."/>
            <person name="Castellano S."/>
            <person name="Anthouard V."/>
            <person name="Jubin C."/>
            <person name="Castelli V."/>
            <person name="Katinka M."/>
            <person name="Vacherie B."/>
            <person name="Biemont C."/>
            <person name="Skalli Z."/>
            <person name="Cattolico L."/>
            <person name="Poulain J."/>
            <person name="De Berardinis V."/>
            <person name="Cruaud C."/>
            <person name="Duprat S."/>
            <person name="Brottier P."/>
            <person name="Coutanceau J.-P."/>
            <person name="Gouzy J."/>
            <person name="Parra G."/>
            <person name="Lardier G."/>
            <person name="Chapple C."/>
            <person name="McKernan K.J."/>
            <person name="McEwan P."/>
            <person name="Bosak S."/>
            <person name="Kellis M."/>
            <person name="Volff J.-N."/>
            <person name="Guigo R."/>
            <person name="Zody M.C."/>
            <person name="Mesirov J."/>
            <person name="Lindblad-Toh K."/>
            <person name="Birren B."/>
            <person name="Nusbaum C."/>
            <person name="Kahn D."/>
            <person name="Robinson-Rechavi M."/>
            <person name="Laudet V."/>
            <person name="Schachter V."/>
            <person name="Quetier F."/>
            <person name="Saurin W."/>
            <person name="Scarpelli C."/>
            <person name="Wincker P."/>
            <person name="Lander E.S."/>
            <person name="Weissenbach J."/>
            <person name="Roest Crollius H."/>
        </authorList>
    </citation>
    <scope>NUCLEOTIDE SEQUENCE [LARGE SCALE GENOMIC DNA]</scope>
</reference>
<name>Q4RDQ6_TETNG</name>
<accession>Q4RDQ6</accession>
<protein>
    <submittedName>
        <fullName evidence="1">(spotted green pufferfish) hypothetical protein</fullName>
    </submittedName>
</protein>
<feature type="non-terminal residue" evidence="1">
    <location>
        <position position="1"/>
    </location>
</feature>